<dbReference type="SUPFAM" id="SSF46689">
    <property type="entry name" value="Homeodomain-like"/>
    <property type="match status" value="1"/>
</dbReference>
<dbReference type="Gene3D" id="2.10.110.10">
    <property type="entry name" value="Cysteine Rich Protein"/>
    <property type="match status" value="1"/>
</dbReference>
<keyword evidence="6 9" id="KW-0238">DNA-binding</keyword>
<evidence type="ECO:0000259" key="13">
    <source>
        <dbReference type="PROSITE" id="PS50023"/>
    </source>
</evidence>
<proteinExistence type="predicted"/>
<comment type="subcellular location">
    <subcellularLocation>
        <location evidence="1 9 11">Nucleus</location>
    </subcellularLocation>
</comment>
<dbReference type="PANTHER" id="PTHR24208">
    <property type="entry name" value="LIM/HOMEOBOX PROTEIN LHX"/>
    <property type="match status" value="1"/>
</dbReference>
<dbReference type="InterPro" id="IPR001781">
    <property type="entry name" value="Znf_LIM"/>
</dbReference>
<dbReference type="GO" id="GO:0046872">
    <property type="term" value="F:metal ion binding"/>
    <property type="evidence" value="ECO:0007669"/>
    <property type="project" value="UniProtKB-KW"/>
</dbReference>
<dbReference type="SUPFAM" id="SSF57716">
    <property type="entry name" value="Glucocorticoid receptor-like (DNA-binding domain)"/>
    <property type="match status" value="1"/>
</dbReference>
<evidence type="ECO:0000256" key="8">
    <source>
        <dbReference type="ARBA" id="ARBA00023242"/>
    </source>
</evidence>
<dbReference type="SMART" id="SM00132">
    <property type="entry name" value="LIM"/>
    <property type="match status" value="1"/>
</dbReference>
<reference evidence="15" key="2">
    <citation type="submission" date="2025-09" db="UniProtKB">
        <authorList>
            <consortium name="Ensembl"/>
        </authorList>
    </citation>
    <scope>IDENTIFICATION</scope>
</reference>
<dbReference type="InterPro" id="IPR017970">
    <property type="entry name" value="Homeobox_CS"/>
</dbReference>
<dbReference type="AlphaFoldDB" id="A0A8D2MW91"/>
<dbReference type="InterPro" id="IPR009057">
    <property type="entry name" value="Homeodomain-like_sf"/>
</dbReference>
<evidence type="ECO:0000256" key="6">
    <source>
        <dbReference type="ARBA" id="ARBA00023125"/>
    </source>
</evidence>
<evidence type="ECO:0000256" key="7">
    <source>
        <dbReference type="ARBA" id="ARBA00023155"/>
    </source>
</evidence>
<evidence type="ECO:0000256" key="4">
    <source>
        <dbReference type="ARBA" id="ARBA00022833"/>
    </source>
</evidence>
<dbReference type="GO" id="GO:0000981">
    <property type="term" value="F:DNA-binding transcription factor activity, RNA polymerase II-specific"/>
    <property type="evidence" value="ECO:0007669"/>
    <property type="project" value="InterPro"/>
</dbReference>
<dbReference type="Pfam" id="PF00412">
    <property type="entry name" value="LIM"/>
    <property type="match status" value="1"/>
</dbReference>
<keyword evidence="3" id="KW-0677">Repeat</keyword>
<keyword evidence="16" id="KW-1185">Reference proteome</keyword>
<evidence type="ECO:0000313" key="16">
    <source>
        <dbReference type="Proteomes" id="UP000694413"/>
    </source>
</evidence>
<dbReference type="SMART" id="SM00389">
    <property type="entry name" value="HOX"/>
    <property type="match status" value="1"/>
</dbReference>
<keyword evidence="2 10" id="KW-0479">Metal-binding</keyword>
<feature type="domain" description="LIM zinc-binding" evidence="13">
    <location>
        <begin position="98"/>
        <end position="162"/>
    </location>
</feature>
<feature type="DNA-binding region" description="Homeobox" evidence="9">
    <location>
        <begin position="214"/>
        <end position="273"/>
    </location>
</feature>
<feature type="region of interest" description="Disordered" evidence="12">
    <location>
        <begin position="1"/>
        <end position="26"/>
    </location>
</feature>
<dbReference type="Pfam" id="PF00046">
    <property type="entry name" value="Homeodomain"/>
    <property type="match status" value="1"/>
</dbReference>
<keyword evidence="4 10" id="KW-0862">Zinc</keyword>
<evidence type="ECO:0008006" key="17">
    <source>
        <dbReference type="Google" id="ProtNLM"/>
    </source>
</evidence>
<dbReference type="GO" id="GO:0021884">
    <property type="term" value="P:forebrain neuron development"/>
    <property type="evidence" value="ECO:0007669"/>
    <property type="project" value="TreeGrafter"/>
</dbReference>
<dbReference type="Proteomes" id="UP000694413">
    <property type="component" value="Unassembled WGS sequence"/>
</dbReference>
<evidence type="ECO:0000313" key="15">
    <source>
        <dbReference type="Ensembl" id="ENSZALP00000013820.1"/>
    </source>
</evidence>
<dbReference type="PANTHER" id="PTHR24208:SF117">
    <property type="entry name" value="LIM_HOMEOBOX PROTEIN LHX8"/>
    <property type="match status" value="1"/>
</dbReference>
<dbReference type="GO" id="GO:0005634">
    <property type="term" value="C:nucleus"/>
    <property type="evidence" value="ECO:0007669"/>
    <property type="project" value="UniProtKB-SubCell"/>
</dbReference>
<name>A0A8D2MW91_ZONAL</name>
<dbReference type="PROSITE" id="PS50071">
    <property type="entry name" value="HOMEOBOX_2"/>
    <property type="match status" value="1"/>
</dbReference>
<sequence length="337" mass="37395">ARSAATGLAAGSHHGGPAPPQRIPRSPSPGAHFLSCYLRQTTAVLSCLCRSRKGRSAWGAGWGLGRIRAGPAPSRALRSAPPRPAGRPEHSAAGFVNIKCNIGSMGIEGWFFVGFLQVNDLCWHVRCLSCSVCRTSLGRHTSCYIKDKDIFCKLDYFRYIIQEYHLSDNLLYLLVSFHFSHKRQCCFLFNVSGNGISVEGALLTEQDVNHPKPAKRARTSFTADQLQVMQAQFAQDNNPDAQTLQKLAERTGLSRRVIQVWFQNCRARHKKHVSPNHSSTAPVTAVQPSRLSPPMLEEMAYSAYVPQDGTMLTALHSYMDGRYNSLLLDFSLCYPIQ</sequence>
<evidence type="ECO:0000256" key="3">
    <source>
        <dbReference type="ARBA" id="ARBA00022737"/>
    </source>
</evidence>
<dbReference type="InterPro" id="IPR050453">
    <property type="entry name" value="LIM_Homeobox_TF"/>
</dbReference>
<dbReference type="PROSITE" id="PS00027">
    <property type="entry name" value="HOMEOBOX_1"/>
    <property type="match status" value="1"/>
</dbReference>
<protein>
    <recommendedName>
        <fullName evidence="17">LIM homeobox 8</fullName>
    </recommendedName>
</protein>
<dbReference type="FunFam" id="1.10.10.60:FF:000050">
    <property type="entry name" value="LIM homeobox 6"/>
    <property type="match status" value="1"/>
</dbReference>
<organism evidence="15 16">
    <name type="scientific">Zonotrichia albicollis</name>
    <name type="common">White-throated sparrow</name>
    <name type="synonym">Fringilla albicollis</name>
    <dbReference type="NCBI Taxonomy" id="44394"/>
    <lineage>
        <taxon>Eukaryota</taxon>
        <taxon>Metazoa</taxon>
        <taxon>Chordata</taxon>
        <taxon>Craniata</taxon>
        <taxon>Vertebrata</taxon>
        <taxon>Euteleostomi</taxon>
        <taxon>Archelosauria</taxon>
        <taxon>Archosauria</taxon>
        <taxon>Dinosauria</taxon>
        <taxon>Saurischia</taxon>
        <taxon>Theropoda</taxon>
        <taxon>Coelurosauria</taxon>
        <taxon>Aves</taxon>
        <taxon>Neognathae</taxon>
        <taxon>Neoaves</taxon>
        <taxon>Telluraves</taxon>
        <taxon>Australaves</taxon>
        <taxon>Passeriformes</taxon>
        <taxon>Passerellidae</taxon>
        <taxon>Zonotrichia</taxon>
    </lineage>
</organism>
<evidence type="ECO:0000256" key="5">
    <source>
        <dbReference type="ARBA" id="ARBA00023038"/>
    </source>
</evidence>
<evidence type="ECO:0000256" key="1">
    <source>
        <dbReference type="ARBA" id="ARBA00004123"/>
    </source>
</evidence>
<dbReference type="FunFam" id="2.10.110.10:FF:000031">
    <property type="entry name" value="LIM homeobox 6, isoform CRA_b"/>
    <property type="match status" value="1"/>
</dbReference>
<evidence type="ECO:0000256" key="11">
    <source>
        <dbReference type="RuleBase" id="RU000682"/>
    </source>
</evidence>
<dbReference type="GO" id="GO:0000977">
    <property type="term" value="F:RNA polymerase II transcription regulatory region sequence-specific DNA binding"/>
    <property type="evidence" value="ECO:0007669"/>
    <property type="project" value="TreeGrafter"/>
</dbReference>
<evidence type="ECO:0000259" key="14">
    <source>
        <dbReference type="PROSITE" id="PS50071"/>
    </source>
</evidence>
<evidence type="ECO:0000256" key="12">
    <source>
        <dbReference type="SAM" id="MobiDB-lite"/>
    </source>
</evidence>
<keyword evidence="7 9" id="KW-0371">Homeobox</keyword>
<dbReference type="PROSITE" id="PS50023">
    <property type="entry name" value="LIM_DOMAIN_2"/>
    <property type="match status" value="1"/>
</dbReference>
<evidence type="ECO:0000256" key="9">
    <source>
        <dbReference type="PROSITE-ProRule" id="PRU00108"/>
    </source>
</evidence>
<keyword evidence="8 9" id="KW-0539">Nucleus</keyword>
<keyword evidence="5 10" id="KW-0440">LIM domain</keyword>
<accession>A0A8D2MW91</accession>
<reference evidence="15" key="1">
    <citation type="submission" date="2025-08" db="UniProtKB">
        <authorList>
            <consortium name="Ensembl"/>
        </authorList>
    </citation>
    <scope>IDENTIFICATION</scope>
</reference>
<dbReference type="InterPro" id="IPR001356">
    <property type="entry name" value="HD"/>
</dbReference>
<dbReference type="Ensembl" id="ENSZALT00000018828.1">
    <property type="protein sequence ID" value="ENSZALP00000013820.1"/>
    <property type="gene ID" value="ENSZALG00000011466.1"/>
</dbReference>
<evidence type="ECO:0000256" key="2">
    <source>
        <dbReference type="ARBA" id="ARBA00022723"/>
    </source>
</evidence>
<dbReference type="Gene3D" id="1.10.10.60">
    <property type="entry name" value="Homeodomain-like"/>
    <property type="match status" value="1"/>
</dbReference>
<evidence type="ECO:0000256" key="10">
    <source>
        <dbReference type="PROSITE-ProRule" id="PRU00125"/>
    </source>
</evidence>
<dbReference type="CDD" id="cd00086">
    <property type="entry name" value="homeodomain"/>
    <property type="match status" value="1"/>
</dbReference>
<feature type="domain" description="Homeobox" evidence="14">
    <location>
        <begin position="212"/>
        <end position="272"/>
    </location>
</feature>